<sequence length="1053" mass="111243">MWQRLRGKKGNRELLPLLDDALEGQRGTHSTGISFTFDDDDGDGDGDGHNNDGSPVVAHHQNAHHQNAHNTNPEQPQPQQPPQEPPQEPPQQQQESQEGVAGAQISAQQRGGLSPAALATTSQAQSTAQHKSTSQQPQFDETTSLLTSTPARHPHVSRTVFYPAGPVDSGSEAFHHRHAPPRATMQHDVVVVQDNSGSSPSSTAYALTTPPASVPLSDSEACCMCCCPPAFWIGKGQSSHPTTNADAAPTMMGPLTPEDALDAAQREAALQLAKMAWSWAVSVVVCLGSLGLLCVGVFALSNNLPASLYYAFHQQATTPVASPTFWFVLNLAAIFVVLDFSLLQRAVHHIAHVRYTAWRTRHMSLLARRRKQRRAGGGDGGGGNRGDGSGDVDDGVDGGGDDGGAGDEGMTGHRRHRNATENSSSSNNHNNNNRAWPQSRSLGEGGVGVHGGVRRGRGVQTGMAWAVGALAVTGIAVDIILLADQEDTRWGYVVSLVLRLLFRMAMVVIIPCVIDTMPCEATPQQKQRQLLLSRVRDAVLVLGLLSAHLAMVIDAMAFAVVLMMGTAQPNQDGVGGGDRETGGWVPGSPGFVVLLGTSVLPLAMQSYLCFRALYRLLLRVEAHMRMSPSLPCILACGCCLAPIAPTLEGDDGDGGGDGDGDGGVSDEVIGLSMMWGMAFGAVPPHAQVSSSHRHHHQPLPLQQHQHQQQMLMHAQPPAYAPYGECGYQRSALGGGGGGGGGGGDSTYDHLHRPHQQQQQQQQHWQQHTGEHRVGADGLFVCDDTTMATTGNGGTTMTTVPAAMVMMGDSFHNRMLDDTRTTQHDRTQGAPNDVLGAHSLLASTPPATTTATAARQSGDAGDSSMQQDARGGGGGVGVGDSDRLPAVPVRRSKRHKDNNNNDDDAGGSGSDGDGDDGTGSGGDDDDADPVYMVPVRGKRSGRDGDGDGGGNGVWWAKLSQSADTSHEHEYEVLSPREDNGDDDGDSGDEERVTRYETHDWSSPSSPTRGAAFAPPPPEMVEQGGHVVLSKIGHEEDEDKEHGGSDDGDGDEAVE</sequence>
<feature type="compositionally biased region" description="Low complexity" evidence="1">
    <location>
        <begin position="755"/>
        <end position="767"/>
    </location>
</feature>
<feature type="compositionally biased region" description="Low complexity" evidence="1">
    <location>
        <begin position="422"/>
        <end position="433"/>
    </location>
</feature>
<dbReference type="Proteomes" id="UP000007799">
    <property type="component" value="Unassembled WGS sequence"/>
</dbReference>
<feature type="region of interest" description="Disordered" evidence="1">
    <location>
        <begin position="369"/>
        <end position="449"/>
    </location>
</feature>
<keyword evidence="2" id="KW-0472">Membrane</keyword>
<feature type="compositionally biased region" description="Basic and acidic residues" evidence="1">
    <location>
        <begin position="988"/>
        <end position="998"/>
    </location>
</feature>
<feature type="transmembrane region" description="Helical" evidence="2">
    <location>
        <begin position="463"/>
        <end position="483"/>
    </location>
</feature>
<keyword evidence="2" id="KW-0812">Transmembrane</keyword>
<feature type="transmembrane region" description="Helical" evidence="2">
    <location>
        <begin position="538"/>
        <end position="564"/>
    </location>
</feature>
<feature type="transmembrane region" description="Helical" evidence="2">
    <location>
        <begin position="320"/>
        <end position="342"/>
    </location>
</feature>
<dbReference type="PANTHER" id="PTHR14596:SF72">
    <property type="entry name" value="ZINC FINGER PROTEIN MSN2-RELATED"/>
    <property type="match status" value="1"/>
</dbReference>
<feature type="compositionally biased region" description="Acidic residues" evidence="1">
    <location>
        <begin position="390"/>
        <end position="400"/>
    </location>
</feature>
<evidence type="ECO:0000313" key="3">
    <source>
        <dbReference type="EMBL" id="EGD80378.1"/>
    </source>
</evidence>
<feature type="compositionally biased region" description="Pro residues" evidence="1">
    <location>
        <begin position="75"/>
        <end position="89"/>
    </location>
</feature>
<evidence type="ECO:0000256" key="1">
    <source>
        <dbReference type="SAM" id="MobiDB-lite"/>
    </source>
</evidence>
<feature type="region of interest" description="Disordered" evidence="1">
    <location>
        <begin position="23"/>
        <end position="141"/>
    </location>
</feature>
<dbReference type="EMBL" id="GL832992">
    <property type="protein sequence ID" value="EGD80378.1"/>
    <property type="molecule type" value="Genomic_DNA"/>
</dbReference>
<evidence type="ECO:0000256" key="2">
    <source>
        <dbReference type="SAM" id="Phobius"/>
    </source>
</evidence>
<dbReference type="GO" id="GO:0042594">
    <property type="term" value="P:response to starvation"/>
    <property type="evidence" value="ECO:0007669"/>
    <property type="project" value="TreeGrafter"/>
</dbReference>
<feature type="region of interest" description="Disordered" evidence="1">
    <location>
        <begin position="733"/>
        <end position="770"/>
    </location>
</feature>
<feature type="compositionally biased region" description="Acidic residues" evidence="1">
    <location>
        <begin position="1044"/>
        <end position="1053"/>
    </location>
</feature>
<feature type="compositionally biased region" description="Acidic residues" evidence="1">
    <location>
        <begin position="978"/>
        <end position="987"/>
    </location>
</feature>
<feature type="transmembrane region" description="Helical" evidence="2">
    <location>
        <begin position="489"/>
        <end position="517"/>
    </location>
</feature>
<feature type="region of interest" description="Disordered" evidence="1">
    <location>
        <begin position="846"/>
        <end position="1053"/>
    </location>
</feature>
<accession>F2URX3</accession>
<dbReference type="GO" id="GO:0000987">
    <property type="term" value="F:cis-regulatory region sequence-specific DNA binding"/>
    <property type="evidence" value="ECO:0007669"/>
    <property type="project" value="TreeGrafter"/>
</dbReference>
<reference evidence="3" key="1">
    <citation type="submission" date="2009-08" db="EMBL/GenBank/DDBJ databases">
        <title>Annotation of Salpingoeca rosetta.</title>
        <authorList>
            <consortium name="The Broad Institute Genome Sequencing Platform"/>
            <person name="Russ C."/>
            <person name="Cuomo C."/>
            <person name="Burger G."/>
            <person name="Gray M.W."/>
            <person name="Holland P.W.H."/>
            <person name="King N."/>
            <person name="Lang F.B.F."/>
            <person name="Roger A.J."/>
            <person name="Ruiz-Trillo I."/>
            <person name="Young S.K."/>
            <person name="Zeng Q."/>
            <person name="Gargeya S."/>
            <person name="Alvarado L."/>
            <person name="Berlin A."/>
            <person name="Chapman S.B."/>
            <person name="Chen Z."/>
            <person name="Freedman E."/>
            <person name="Gellesch M."/>
            <person name="Goldberg J."/>
            <person name="Griggs A."/>
            <person name="Gujja S."/>
            <person name="Heilman E."/>
            <person name="Heiman D."/>
            <person name="Howarth C."/>
            <person name="Mehta T."/>
            <person name="Neiman D."/>
            <person name="Pearson M."/>
            <person name="Roberts A."/>
            <person name="Saif S."/>
            <person name="Shea T."/>
            <person name="Shenoy N."/>
            <person name="Sisk P."/>
            <person name="Stolte C."/>
            <person name="Sykes S."/>
            <person name="White J."/>
            <person name="Yandava C."/>
            <person name="Haas B."/>
            <person name="Nusbaum C."/>
            <person name="Birren B."/>
        </authorList>
    </citation>
    <scope>NUCLEOTIDE SEQUENCE [LARGE SCALE GENOMIC DNA]</scope>
    <source>
        <strain evidence="3">ATCC 50818</strain>
    </source>
</reference>
<dbReference type="GO" id="GO:0000981">
    <property type="term" value="F:DNA-binding transcription factor activity, RNA polymerase II-specific"/>
    <property type="evidence" value="ECO:0007669"/>
    <property type="project" value="TreeGrafter"/>
</dbReference>
<feature type="compositionally biased region" description="Low complexity" evidence="1">
    <location>
        <begin position="114"/>
        <end position="136"/>
    </location>
</feature>
<keyword evidence="2" id="KW-1133">Transmembrane helix</keyword>
<feature type="compositionally biased region" description="Basic and acidic residues" evidence="1">
    <location>
        <begin position="963"/>
        <end position="977"/>
    </location>
</feature>
<dbReference type="GO" id="GO:0005634">
    <property type="term" value="C:nucleus"/>
    <property type="evidence" value="ECO:0007669"/>
    <property type="project" value="TreeGrafter"/>
</dbReference>
<evidence type="ECO:0000313" key="4">
    <source>
        <dbReference type="Proteomes" id="UP000007799"/>
    </source>
</evidence>
<keyword evidence="4" id="KW-1185">Reference proteome</keyword>
<organism evidence="4">
    <name type="scientific">Salpingoeca rosetta (strain ATCC 50818 / BSB-021)</name>
    <dbReference type="NCBI Taxonomy" id="946362"/>
    <lineage>
        <taxon>Eukaryota</taxon>
        <taxon>Choanoflagellata</taxon>
        <taxon>Craspedida</taxon>
        <taxon>Salpingoecidae</taxon>
        <taxon>Salpingoeca</taxon>
    </lineage>
</organism>
<name>F2URX3_SALR5</name>
<dbReference type="PANTHER" id="PTHR14596">
    <property type="entry name" value="ZINC FINGER PROTEIN"/>
    <property type="match status" value="1"/>
</dbReference>
<dbReference type="KEGG" id="sre:PTSG_13076"/>
<feature type="transmembrane region" description="Helical" evidence="2">
    <location>
        <begin position="276"/>
        <end position="300"/>
    </location>
</feature>
<proteinExistence type="predicted"/>
<feature type="compositionally biased region" description="Acidic residues" evidence="1">
    <location>
        <begin position="911"/>
        <end position="927"/>
    </location>
</feature>
<feature type="compositionally biased region" description="Gly residues" evidence="1">
    <location>
        <begin position="733"/>
        <end position="744"/>
    </location>
</feature>
<dbReference type="AlphaFoldDB" id="F2URX3"/>
<dbReference type="RefSeq" id="XP_004988168.1">
    <property type="nucleotide sequence ID" value="XM_004988111.1"/>
</dbReference>
<dbReference type="GeneID" id="16068694"/>
<protein>
    <submittedName>
        <fullName evidence="3">Uncharacterized protein</fullName>
    </submittedName>
</protein>
<feature type="compositionally biased region" description="Gly residues" evidence="1">
    <location>
        <begin position="375"/>
        <end position="389"/>
    </location>
</feature>
<gene>
    <name evidence="3" type="ORF">PTSG_13076</name>
</gene>
<dbReference type="InParanoid" id="F2URX3"/>